<dbReference type="Proteomes" id="UP000249061">
    <property type="component" value="Unassembled WGS sequence"/>
</dbReference>
<evidence type="ECO:0000313" key="2">
    <source>
        <dbReference type="Proteomes" id="UP000249061"/>
    </source>
</evidence>
<proteinExistence type="predicted"/>
<accession>A0A2W5TNH8</accession>
<gene>
    <name evidence="1" type="ORF">DI536_07950</name>
</gene>
<name>A0A2W5TNH8_9BACT</name>
<dbReference type="AlphaFoldDB" id="A0A2W5TNH8"/>
<dbReference type="PROSITE" id="PS51257">
    <property type="entry name" value="PROKAR_LIPOPROTEIN"/>
    <property type="match status" value="1"/>
</dbReference>
<dbReference type="EMBL" id="QFQP01000005">
    <property type="protein sequence ID" value="PZR15377.1"/>
    <property type="molecule type" value="Genomic_DNA"/>
</dbReference>
<sequence>MRRLLVSSLAVAVTACSGGSSRTADQLAALQKKKEAEAKAKKEDKLEAIPTEVVKLDPPYDDSQAQVILPDGPCPEGFWALFQGDAPGADAAEKKANAARRKEVAEAARAKKYIVKLRAPAQVVLSPYDAPKGQFTIDVHGTIDCTDSIGRIAIAWSDVKAGDPGNSAAKDGAEVTQNVWVAQPIKFDMPIRSLTEAKEFNDKNRFGLSARIGFGLGRVEVDKKSKRVSKVATKAEGESLSFGGGVEDWGAGRLVHAEVLGIRVATDREKKQLFEKK</sequence>
<organism evidence="1 2">
    <name type="scientific">Archangium gephyra</name>
    <dbReference type="NCBI Taxonomy" id="48"/>
    <lineage>
        <taxon>Bacteria</taxon>
        <taxon>Pseudomonadati</taxon>
        <taxon>Myxococcota</taxon>
        <taxon>Myxococcia</taxon>
        <taxon>Myxococcales</taxon>
        <taxon>Cystobacterineae</taxon>
        <taxon>Archangiaceae</taxon>
        <taxon>Archangium</taxon>
    </lineage>
</organism>
<evidence type="ECO:0008006" key="3">
    <source>
        <dbReference type="Google" id="ProtNLM"/>
    </source>
</evidence>
<evidence type="ECO:0000313" key="1">
    <source>
        <dbReference type="EMBL" id="PZR15377.1"/>
    </source>
</evidence>
<protein>
    <recommendedName>
        <fullName evidence="3">Lipoprotein</fullName>
    </recommendedName>
</protein>
<comment type="caution">
    <text evidence="1">The sequence shown here is derived from an EMBL/GenBank/DDBJ whole genome shotgun (WGS) entry which is preliminary data.</text>
</comment>
<reference evidence="1 2" key="1">
    <citation type="submission" date="2017-08" db="EMBL/GenBank/DDBJ databases">
        <title>Infants hospitalized years apart are colonized by the same room-sourced microbial strains.</title>
        <authorList>
            <person name="Brooks B."/>
            <person name="Olm M.R."/>
            <person name="Firek B.A."/>
            <person name="Baker R."/>
            <person name="Thomas B.C."/>
            <person name="Morowitz M.J."/>
            <person name="Banfield J.F."/>
        </authorList>
    </citation>
    <scope>NUCLEOTIDE SEQUENCE [LARGE SCALE GENOMIC DNA]</scope>
    <source>
        <strain evidence="1">S2_003_000_R2_14</strain>
    </source>
</reference>